<dbReference type="AlphaFoldDB" id="A0A0K0E6N5"/>
<dbReference type="WBParaSite" id="TCONS_00009837.p1">
    <property type="protein sequence ID" value="TCONS_00009837.p1"/>
    <property type="gene ID" value="XLOC_007566"/>
</dbReference>
<keyword evidence="1" id="KW-1185">Reference proteome</keyword>
<name>A0A0K0E6N5_STRER</name>
<dbReference type="WBParaSite" id="SSTP_0000516400.1">
    <property type="protein sequence ID" value="SSTP_0000516400.1"/>
    <property type="gene ID" value="SSTP_0000516400"/>
</dbReference>
<organism evidence="2">
    <name type="scientific">Strongyloides stercoralis</name>
    <name type="common">Threadworm</name>
    <dbReference type="NCBI Taxonomy" id="6248"/>
    <lineage>
        <taxon>Eukaryota</taxon>
        <taxon>Metazoa</taxon>
        <taxon>Ecdysozoa</taxon>
        <taxon>Nematoda</taxon>
        <taxon>Chromadorea</taxon>
        <taxon>Rhabditida</taxon>
        <taxon>Tylenchina</taxon>
        <taxon>Panagrolaimomorpha</taxon>
        <taxon>Strongyloidoidea</taxon>
        <taxon>Strongyloididae</taxon>
        <taxon>Strongyloides</taxon>
    </lineage>
</organism>
<sequence>MASIPSEVEKNVKKAIKNSDLSSTIVSKVKESNPYANVKEIVELTKTVLDEIDNHKFTRHEEIYKSSGVEDKRRILRNESKAFPVKDNTYPSPDSKFLSILCEKLSKDVKNLEKELVSLQK</sequence>
<proteinExistence type="predicted"/>
<reference evidence="2" key="1">
    <citation type="submission" date="2015-08" db="UniProtKB">
        <authorList>
            <consortium name="WormBaseParasite"/>
        </authorList>
    </citation>
    <scope>IDENTIFICATION</scope>
</reference>
<accession>A0A0K0E6N5</accession>
<evidence type="ECO:0000313" key="2">
    <source>
        <dbReference type="WBParaSite" id="SSTP_0000516400.1"/>
    </source>
</evidence>
<dbReference type="Proteomes" id="UP000035681">
    <property type="component" value="Unplaced"/>
</dbReference>
<evidence type="ECO:0000313" key="1">
    <source>
        <dbReference type="Proteomes" id="UP000035681"/>
    </source>
</evidence>
<protein>
    <submittedName>
        <fullName evidence="2">Transposase</fullName>
    </submittedName>
</protein>